<protein>
    <submittedName>
        <fullName evidence="4">SH3 domain-containing protein</fullName>
    </submittedName>
</protein>
<feature type="signal peptide" evidence="2">
    <location>
        <begin position="1"/>
        <end position="33"/>
    </location>
</feature>
<dbReference type="Gene3D" id="1.10.10.2520">
    <property type="entry name" value="Cell wall hydrolase SleB, domain 1"/>
    <property type="match status" value="1"/>
</dbReference>
<dbReference type="STRING" id="1120918.SAMN05216249_105120"/>
<proteinExistence type="predicted"/>
<dbReference type="AlphaFoldDB" id="A0A1I0X0G9"/>
<dbReference type="InterPro" id="IPR052354">
    <property type="entry name" value="Cell_Wall_Dynamics_Protein"/>
</dbReference>
<evidence type="ECO:0000259" key="3">
    <source>
        <dbReference type="PROSITE" id="PS51781"/>
    </source>
</evidence>
<dbReference type="SMART" id="SM00287">
    <property type="entry name" value="SH3b"/>
    <property type="match status" value="2"/>
</dbReference>
<accession>A0A1I0X0G9</accession>
<feature type="chain" id="PRO_5011486644" evidence="2">
    <location>
        <begin position="34"/>
        <end position="420"/>
    </location>
</feature>
<dbReference type="InterPro" id="IPR011105">
    <property type="entry name" value="Cell_wall_hydrolase_SleB"/>
</dbReference>
<dbReference type="InterPro" id="IPR003646">
    <property type="entry name" value="SH3-like_bac-type"/>
</dbReference>
<evidence type="ECO:0000313" key="4">
    <source>
        <dbReference type="EMBL" id="SFA94512.1"/>
    </source>
</evidence>
<evidence type="ECO:0000313" key="5">
    <source>
        <dbReference type="Proteomes" id="UP000198838"/>
    </source>
</evidence>
<feature type="domain" description="SH3b" evidence="3">
    <location>
        <begin position="119"/>
        <end position="182"/>
    </location>
</feature>
<keyword evidence="2" id="KW-0732">Signal</keyword>
<dbReference type="OrthoDB" id="9785345at2"/>
<dbReference type="InterPro" id="IPR042047">
    <property type="entry name" value="SleB_dom1"/>
</dbReference>
<evidence type="ECO:0000256" key="2">
    <source>
        <dbReference type="SAM" id="SignalP"/>
    </source>
</evidence>
<dbReference type="Pfam" id="PF07486">
    <property type="entry name" value="Hydrolase_2"/>
    <property type="match status" value="1"/>
</dbReference>
<dbReference type="Pfam" id="PF08239">
    <property type="entry name" value="SH3_3"/>
    <property type="match status" value="1"/>
</dbReference>
<feature type="compositionally biased region" description="Basic and acidic residues" evidence="1">
    <location>
        <begin position="97"/>
        <end position="116"/>
    </location>
</feature>
<feature type="region of interest" description="Disordered" evidence="1">
    <location>
        <begin position="82"/>
        <end position="116"/>
    </location>
</feature>
<dbReference type="PROSITE" id="PS51781">
    <property type="entry name" value="SH3B"/>
    <property type="match status" value="1"/>
</dbReference>
<dbReference type="EMBL" id="FOJY01000005">
    <property type="protein sequence ID" value="SFA94512.1"/>
    <property type="molecule type" value="Genomic_DNA"/>
</dbReference>
<dbReference type="GO" id="GO:0016787">
    <property type="term" value="F:hydrolase activity"/>
    <property type="evidence" value="ECO:0007669"/>
    <property type="project" value="InterPro"/>
</dbReference>
<dbReference type="Proteomes" id="UP000198838">
    <property type="component" value="Unassembled WGS sequence"/>
</dbReference>
<gene>
    <name evidence="4" type="ORF">SAMN05216249_105120</name>
</gene>
<sequence>MKADKKFTLKGTSIALAATLTLATFVGPVQVNAATTSMESTTVLEKNYTVDTNNILLSSNSVFSMDYSDGIEHITLASKDLETADAASEEETEEKADEAKDDAKAQESQEEAAKEDEFTGKAMANVDDFVNIRQEATTESKILGKLRRGDLASVVEKGEVWTKISSGSVEGYVSNEFLVFDADAKALAGTICDRVATVNENAIRLRYEPDLNSKVYDLTGAGNKYKVLNEDAGNGFMEISYNDKSAFIAKEFVSVSWNTSQAISIEEELAAIAAEKAAKEAAAAAAAAAVAASSGQSASVQASNPATAASVSDTTLLAALIYCEAGGESYDAMLAVGAVVMNRVYSSAYPNSIREVIYQRGQFGPTVNGALNKALSNGYSSTAAQAANAALAGQDNTNGAMYFGPAGSTSGVVYGSQVFH</sequence>
<organism evidence="4 5">
    <name type="scientific">Acetitomaculum ruminis DSM 5522</name>
    <dbReference type="NCBI Taxonomy" id="1120918"/>
    <lineage>
        <taxon>Bacteria</taxon>
        <taxon>Bacillati</taxon>
        <taxon>Bacillota</taxon>
        <taxon>Clostridia</taxon>
        <taxon>Lachnospirales</taxon>
        <taxon>Lachnospiraceae</taxon>
        <taxon>Acetitomaculum</taxon>
    </lineage>
</organism>
<name>A0A1I0X0G9_9FIRM</name>
<dbReference type="RefSeq" id="WP_092871233.1">
    <property type="nucleotide sequence ID" value="NZ_FOJY01000005.1"/>
</dbReference>
<reference evidence="4 5" key="1">
    <citation type="submission" date="2016-10" db="EMBL/GenBank/DDBJ databases">
        <authorList>
            <person name="de Groot N.N."/>
        </authorList>
    </citation>
    <scope>NUCLEOTIDE SEQUENCE [LARGE SCALE GENOMIC DNA]</scope>
    <source>
        <strain evidence="4 5">DSM 5522</strain>
    </source>
</reference>
<dbReference type="Gene3D" id="2.30.30.40">
    <property type="entry name" value="SH3 Domains"/>
    <property type="match status" value="2"/>
</dbReference>
<dbReference type="PANTHER" id="PTHR34408">
    <property type="entry name" value="FAMILY PROTEIN, PUTATIVE-RELATED"/>
    <property type="match status" value="1"/>
</dbReference>
<keyword evidence="5" id="KW-1185">Reference proteome</keyword>
<feature type="compositionally biased region" description="Acidic residues" evidence="1">
    <location>
        <begin position="87"/>
        <end position="96"/>
    </location>
</feature>
<evidence type="ECO:0000256" key="1">
    <source>
        <dbReference type="SAM" id="MobiDB-lite"/>
    </source>
</evidence>